<feature type="compositionally biased region" description="Acidic residues" evidence="11">
    <location>
        <begin position="1363"/>
        <end position="1380"/>
    </location>
</feature>
<dbReference type="PANTHER" id="PTHR23389">
    <property type="entry name" value="CHROMOSOME TRANSMISSION FIDELITY FACTOR 18"/>
    <property type="match status" value="1"/>
</dbReference>
<dbReference type="EMBL" id="BQKI01000011">
    <property type="protein sequence ID" value="GJN04582.1"/>
    <property type="molecule type" value="Genomic_DNA"/>
</dbReference>
<proteinExistence type="inferred from homology"/>
<accession>A0AAV5D362</accession>
<feature type="compositionally biased region" description="Basic residues" evidence="11">
    <location>
        <begin position="222"/>
        <end position="234"/>
    </location>
</feature>
<evidence type="ECO:0000256" key="3">
    <source>
        <dbReference type="ARBA" id="ARBA00006116"/>
    </source>
</evidence>
<feature type="compositionally biased region" description="Polar residues" evidence="11">
    <location>
        <begin position="403"/>
        <end position="419"/>
    </location>
</feature>
<keyword evidence="8 10" id="KW-0067">ATP-binding</keyword>
<dbReference type="FunFam" id="1.10.8.60:FF:000021">
    <property type="entry name" value="Replication factor C subunit 1"/>
    <property type="match status" value="1"/>
</dbReference>
<evidence type="ECO:0000256" key="6">
    <source>
        <dbReference type="ARBA" id="ARBA00022705"/>
    </source>
</evidence>
<dbReference type="Pfam" id="PF00004">
    <property type="entry name" value="AAA"/>
    <property type="match status" value="1"/>
</dbReference>
<dbReference type="Pfam" id="PF00533">
    <property type="entry name" value="BRCT"/>
    <property type="match status" value="1"/>
</dbReference>
<evidence type="ECO:0000256" key="8">
    <source>
        <dbReference type="ARBA" id="ARBA00022840"/>
    </source>
</evidence>
<dbReference type="SMART" id="SM00382">
    <property type="entry name" value="AAA"/>
    <property type="match status" value="1"/>
</dbReference>
<dbReference type="FunFam" id="3.40.50.300:FF:000773">
    <property type="entry name" value="Replication factor C subunit 1"/>
    <property type="match status" value="1"/>
</dbReference>
<evidence type="ECO:0000313" key="14">
    <source>
        <dbReference type="Proteomes" id="UP001054889"/>
    </source>
</evidence>
<dbReference type="Gene3D" id="3.40.50.10190">
    <property type="entry name" value="BRCT domain"/>
    <property type="match status" value="1"/>
</dbReference>
<evidence type="ECO:0000256" key="2">
    <source>
        <dbReference type="ARBA" id="ARBA00004123"/>
    </source>
</evidence>
<dbReference type="Gene3D" id="1.10.8.60">
    <property type="match status" value="1"/>
</dbReference>
<dbReference type="GO" id="GO:0005634">
    <property type="term" value="C:nucleus"/>
    <property type="evidence" value="ECO:0007669"/>
    <property type="project" value="UniProtKB-SubCell"/>
</dbReference>
<feature type="compositionally biased region" description="Low complexity" evidence="11">
    <location>
        <begin position="1416"/>
        <end position="1440"/>
    </location>
</feature>
<evidence type="ECO:0000256" key="5">
    <source>
        <dbReference type="ARBA" id="ARBA00020401"/>
    </source>
</evidence>
<dbReference type="InterPro" id="IPR003959">
    <property type="entry name" value="ATPase_AAA_core"/>
</dbReference>
<evidence type="ECO:0000313" key="13">
    <source>
        <dbReference type="EMBL" id="GJN04582.1"/>
    </source>
</evidence>
<dbReference type="Gene3D" id="3.40.50.300">
    <property type="entry name" value="P-loop containing nucleotide triphosphate hydrolases"/>
    <property type="match status" value="1"/>
</dbReference>
<dbReference type="CDD" id="cd18140">
    <property type="entry name" value="HLD_clamp_RFC"/>
    <property type="match status" value="1"/>
</dbReference>
<feature type="compositionally biased region" description="Low complexity" evidence="11">
    <location>
        <begin position="31"/>
        <end position="40"/>
    </location>
</feature>
<evidence type="ECO:0000256" key="1">
    <source>
        <dbReference type="ARBA" id="ARBA00002386"/>
    </source>
</evidence>
<feature type="region of interest" description="Disordered" evidence="11">
    <location>
        <begin position="62"/>
        <end position="292"/>
    </location>
</feature>
<dbReference type="Pfam" id="PF25361">
    <property type="entry name" value="AAA_lid_RFC1"/>
    <property type="match status" value="1"/>
</dbReference>
<dbReference type="FunFam" id="1.20.272.10:FF:000013">
    <property type="entry name" value="Replication factor C subunit 1"/>
    <property type="match status" value="1"/>
</dbReference>
<dbReference type="SUPFAM" id="SSF48019">
    <property type="entry name" value="post-AAA+ oligomerization domain-like"/>
    <property type="match status" value="1"/>
</dbReference>
<gene>
    <name evidence="13" type="primary">ga22145</name>
    <name evidence="13" type="ORF">PR202_ga22145</name>
</gene>
<evidence type="ECO:0000256" key="9">
    <source>
        <dbReference type="ARBA" id="ARBA00023242"/>
    </source>
</evidence>
<evidence type="ECO:0000259" key="12">
    <source>
        <dbReference type="PROSITE" id="PS50172"/>
    </source>
</evidence>
<dbReference type="SUPFAM" id="SSF52540">
    <property type="entry name" value="P-loop containing nucleoside triphosphate hydrolases"/>
    <property type="match status" value="1"/>
</dbReference>
<dbReference type="InterPro" id="IPR003593">
    <property type="entry name" value="AAA+_ATPase"/>
</dbReference>
<comment type="subcellular location">
    <subcellularLocation>
        <location evidence="2 10">Nucleus</location>
    </subcellularLocation>
</comment>
<feature type="compositionally biased region" description="Basic and acidic residues" evidence="11">
    <location>
        <begin position="75"/>
        <end position="89"/>
    </location>
</feature>
<dbReference type="GO" id="GO:0003677">
    <property type="term" value="F:DNA binding"/>
    <property type="evidence" value="ECO:0007669"/>
    <property type="project" value="InterPro"/>
</dbReference>
<keyword evidence="7 10" id="KW-0547">Nucleotide-binding</keyword>
<keyword evidence="14" id="KW-1185">Reference proteome</keyword>
<dbReference type="GO" id="GO:0016887">
    <property type="term" value="F:ATP hydrolysis activity"/>
    <property type="evidence" value="ECO:0007669"/>
    <property type="project" value="InterPro"/>
</dbReference>
<dbReference type="GO" id="GO:0003689">
    <property type="term" value="F:DNA clamp loader activity"/>
    <property type="evidence" value="ECO:0007669"/>
    <property type="project" value="UniProtKB-UniRule"/>
</dbReference>
<comment type="subunit">
    <text evidence="4">Heterotetramer of subunits RFC2, RFC3, RFC4 and RFC5 that can form a complex with RFC1.</text>
</comment>
<feature type="region of interest" description="Disordered" evidence="11">
    <location>
        <begin position="1"/>
        <end position="49"/>
    </location>
</feature>
<dbReference type="PIRSF" id="PIRSF036578">
    <property type="entry name" value="RFC1"/>
    <property type="match status" value="1"/>
</dbReference>
<comment type="function">
    <text evidence="1">May be involved in DNA replication and thus regulate cell proliferation.</text>
</comment>
<feature type="region of interest" description="Disordered" evidence="11">
    <location>
        <begin position="365"/>
        <end position="434"/>
    </location>
</feature>
<feature type="compositionally biased region" description="Gly residues" evidence="11">
    <location>
        <begin position="268"/>
        <end position="286"/>
    </location>
</feature>
<dbReference type="SUPFAM" id="SSF52113">
    <property type="entry name" value="BRCT domain"/>
    <property type="match status" value="1"/>
</dbReference>
<dbReference type="InterPro" id="IPR001357">
    <property type="entry name" value="BRCT_dom"/>
</dbReference>
<dbReference type="InterPro" id="IPR027417">
    <property type="entry name" value="P-loop_NTPase"/>
</dbReference>
<evidence type="ECO:0000256" key="7">
    <source>
        <dbReference type="ARBA" id="ARBA00022741"/>
    </source>
</evidence>
<dbReference type="InterPro" id="IPR013725">
    <property type="entry name" value="DNA_replication_fac_RFC1_C"/>
</dbReference>
<name>A0AAV5D362_ELECO</name>
<dbReference type="Pfam" id="PF08519">
    <property type="entry name" value="RFC1"/>
    <property type="match status" value="1"/>
</dbReference>
<dbReference type="PANTHER" id="PTHR23389:SF6">
    <property type="entry name" value="REPLICATION FACTOR C SUBUNIT 1"/>
    <property type="match status" value="1"/>
</dbReference>
<dbReference type="InterPro" id="IPR012178">
    <property type="entry name" value="RFC1"/>
</dbReference>
<dbReference type="InterPro" id="IPR036420">
    <property type="entry name" value="BRCT_dom_sf"/>
</dbReference>
<dbReference type="Proteomes" id="UP001054889">
    <property type="component" value="Unassembled WGS sequence"/>
</dbReference>
<comment type="caution">
    <text evidence="13">The sequence shown here is derived from an EMBL/GenBank/DDBJ whole genome shotgun (WGS) entry which is preliminary data.</text>
</comment>
<sequence length="1440" mass="151206">MPDRFSSPPHPNPNPNPNLCRAAGRFFRRTPPSSLLSSPSYPSPLSPHLSSDIRKWFMKAQTTNRAAAKPSGVAGDKKKPVLSIPEKKPLTMAPCNQDPSVRKRTSKYFASKTEKDSDVEMTDAVAGKSTEKSTGKRKIQKSCKELEDDDSHLPAKKIFKDEEDDDEDFVAPSKNKTPMKPPPSKKSKVESSVEAPGNTVGIDEVEEDRMDEVVKTPSKAAGKGRGRGRGRGRGGRNAGAAPEKTVGDEGEEDRMDEDVKTPSKAAGRGRGGRGAGAAPGGRGRGGVEVPEGAPDCLSGLTFVISGTLDSLEREEATDLIKHYGGHCYLLADEDIGGVKSNKAKELGVPFLTEDGLFDLIRKSKPANASVDKRQSSNSETLQKSQTKSSPAKVEKRAEGSAVDKSTISKSNVASASGDSQKVKSIDRGSMQWTEKYRPKVPNDIVGNQSNVKLLHDWLKSWDAQFLHPNQKGKGKKLADSGAKKAVLLSGPPGIGKTTTAKVVNASDSRGKADSKIEKGVGGSTSNSIKELISNATLSYSDNRSKHPKAVLIMDEVDGMSAGDRGGVADLIASIKISKIPIICICNDRYSQKLKSLVNYCLLLNFRKPTKQQMGKRLMEIARKEGIQAQENAMEELAERVHGDIRMALNHLQYMSLSQSVVKYDDIKQRLTSSAKDEDISPFTAVDKLFGFNGGRLRFDERIDLGMSDPDLVPLIIQENYINYRPNTIGKDESGVKRMNALARAAESIVDGDIVNVQIRRYRQWQLSQAACFASSVVPEALRLDYLTLLLRELTYPLKTMPKVFSPPFLPHFSRRRQPAAAVAGDGWPPAAGHPPHLPFSLLRRSSRRRATACNRRRTAPAVDVYPLLGAPDPVVAPLDPAVAPLDPAATPLSAAVAGAAPPLSATAGALGAAAGAPVAAAGALAAAVGAPAADAGTLAAAAIRAQAAAAAVDPAVGAPAAAAVVDPVTWAAASSPVAAWAAAASPAAAWAVAPSPAAAWAAAALVVAAAPIAEAAAAAGPVYVPAAAGPPLLPLQLRGPGLLSTSPPSRRPPPREPLPLCGPSPPCGPLSRAPRHCSPCFCLPLSNNFPGDLRCAVRGTGVFYRAMHGPGAFSCATRSFGAFYRATRGTGVFACAMHGTGAFACTTRGSRAFYCATCGTGVFAYATRGPEAFYRAMRDTGAFAQATRGTGVFACATCGPVTTFCAAGAFGFRCPLRRAGASLQASGVAGTGAGGLSATTASACVDSSFSGPLSARSGGVPPDEGVQKVVEFMDTYSLSQEDFDTIVEISKFKGHPNPMDGVPPAVKSALTKAYKQGSSSRVVRTADLINIPGMKKPLKKRVAAILEPLEESLPEENGVASAEADEEESSDAENNDDELLPGDVKPKLNLQSDNKKGIRVQLDLKSNGKESSAKKAPAGRPRASGSGGKAAAASGGKRKR</sequence>
<dbReference type="GO" id="GO:0006260">
    <property type="term" value="P:DNA replication"/>
    <property type="evidence" value="ECO:0007669"/>
    <property type="project" value="UniProtKB-KW"/>
</dbReference>
<dbReference type="GO" id="GO:0005663">
    <property type="term" value="C:DNA replication factor C complex"/>
    <property type="evidence" value="ECO:0007669"/>
    <property type="project" value="InterPro"/>
</dbReference>
<evidence type="ECO:0000256" key="10">
    <source>
        <dbReference type="PIRNR" id="PIRNR036578"/>
    </source>
</evidence>
<dbReference type="InterPro" id="IPR008921">
    <property type="entry name" value="DNA_pol3_clamp-load_cplx_C"/>
</dbReference>
<dbReference type="PROSITE" id="PS50172">
    <property type="entry name" value="BRCT"/>
    <property type="match status" value="1"/>
</dbReference>
<organism evidence="13 14">
    <name type="scientific">Eleusine coracana subsp. coracana</name>
    <dbReference type="NCBI Taxonomy" id="191504"/>
    <lineage>
        <taxon>Eukaryota</taxon>
        <taxon>Viridiplantae</taxon>
        <taxon>Streptophyta</taxon>
        <taxon>Embryophyta</taxon>
        <taxon>Tracheophyta</taxon>
        <taxon>Spermatophyta</taxon>
        <taxon>Magnoliopsida</taxon>
        <taxon>Liliopsida</taxon>
        <taxon>Poales</taxon>
        <taxon>Poaceae</taxon>
        <taxon>PACMAD clade</taxon>
        <taxon>Chloridoideae</taxon>
        <taxon>Cynodonteae</taxon>
        <taxon>Eleusininae</taxon>
        <taxon>Eleusine</taxon>
    </lineage>
</organism>
<protein>
    <recommendedName>
        <fullName evidence="5 10">Replication factor C subunit 1</fullName>
    </recommendedName>
</protein>
<reference evidence="13" key="1">
    <citation type="journal article" date="2018" name="DNA Res.">
        <title>Multiple hybrid de novo genome assembly of finger millet, an orphan allotetraploid crop.</title>
        <authorList>
            <person name="Hatakeyama M."/>
            <person name="Aluri S."/>
            <person name="Balachadran M.T."/>
            <person name="Sivarajan S.R."/>
            <person name="Patrignani A."/>
            <person name="Gruter S."/>
            <person name="Poveda L."/>
            <person name="Shimizu-Inatsugi R."/>
            <person name="Baeten J."/>
            <person name="Francoijs K.J."/>
            <person name="Nataraja K.N."/>
            <person name="Reddy Y.A.N."/>
            <person name="Phadnis S."/>
            <person name="Ravikumar R.L."/>
            <person name="Schlapbach R."/>
            <person name="Sreeman S.M."/>
            <person name="Shimizu K.K."/>
        </authorList>
    </citation>
    <scope>NUCLEOTIDE SEQUENCE</scope>
</reference>
<dbReference type="SMART" id="SM00292">
    <property type="entry name" value="BRCT"/>
    <property type="match status" value="1"/>
</dbReference>
<feature type="domain" description="BRCT" evidence="12">
    <location>
        <begin position="292"/>
        <end position="364"/>
    </location>
</feature>
<comment type="similarity">
    <text evidence="3 10">Belongs to the activator 1 large subunit family.</text>
</comment>
<evidence type="ECO:0000256" key="11">
    <source>
        <dbReference type="SAM" id="MobiDB-lite"/>
    </source>
</evidence>
<dbReference type="Gene3D" id="1.20.272.10">
    <property type="match status" value="1"/>
</dbReference>
<dbReference type="InterPro" id="IPR047854">
    <property type="entry name" value="RFC_lid"/>
</dbReference>
<dbReference type="GO" id="GO:0005524">
    <property type="term" value="F:ATP binding"/>
    <property type="evidence" value="ECO:0007669"/>
    <property type="project" value="UniProtKB-UniRule"/>
</dbReference>
<reference evidence="13" key="2">
    <citation type="submission" date="2021-12" db="EMBL/GenBank/DDBJ databases">
        <title>Resequencing data analysis of finger millet.</title>
        <authorList>
            <person name="Hatakeyama M."/>
            <person name="Aluri S."/>
            <person name="Balachadran M.T."/>
            <person name="Sivarajan S.R."/>
            <person name="Poveda L."/>
            <person name="Shimizu-Inatsugi R."/>
            <person name="Schlapbach R."/>
            <person name="Sreeman S.M."/>
            <person name="Shimizu K.K."/>
        </authorList>
    </citation>
    <scope>NUCLEOTIDE SEQUENCE</scope>
</reference>
<keyword evidence="6 10" id="KW-0235">DNA replication</keyword>
<feature type="compositionally biased region" description="Polar residues" evidence="11">
    <location>
        <begin position="375"/>
        <end position="389"/>
    </location>
</feature>
<evidence type="ECO:0000256" key="4">
    <source>
        <dbReference type="ARBA" id="ARBA00011480"/>
    </source>
</evidence>
<keyword evidence="9 10" id="KW-0539">Nucleus</keyword>
<feature type="region of interest" description="Disordered" evidence="11">
    <location>
        <begin position="1353"/>
        <end position="1440"/>
    </location>
</feature>
<dbReference type="GO" id="GO:0006281">
    <property type="term" value="P:DNA repair"/>
    <property type="evidence" value="ECO:0007669"/>
    <property type="project" value="InterPro"/>
</dbReference>